<protein>
    <submittedName>
        <fullName evidence="5">HK97 family phage prohead protease</fullName>
    </submittedName>
</protein>
<proteinExistence type="predicted"/>
<keyword evidence="6" id="KW-1185">Reference proteome</keyword>
<dbReference type="EMBL" id="VRYY01000077">
    <property type="protein sequence ID" value="MBG3876129.1"/>
    <property type="molecule type" value="Genomic_DNA"/>
</dbReference>
<dbReference type="InterPro" id="IPR006433">
    <property type="entry name" value="Prohead_protease"/>
</dbReference>
<dbReference type="Proteomes" id="UP001194469">
    <property type="component" value="Unassembled WGS sequence"/>
</dbReference>
<evidence type="ECO:0000256" key="1">
    <source>
        <dbReference type="ARBA" id="ARBA00022612"/>
    </source>
</evidence>
<feature type="domain" description="Prohead serine protease" evidence="4">
    <location>
        <begin position="20"/>
        <end position="170"/>
    </location>
</feature>
<keyword evidence="1" id="KW-1188">Viral release from host cell</keyword>
<organism evidence="5 6">
    <name type="scientific">Nitratidesulfovibrio oxamicus</name>
    <dbReference type="NCBI Taxonomy" id="32016"/>
    <lineage>
        <taxon>Bacteria</taxon>
        <taxon>Pseudomonadati</taxon>
        <taxon>Thermodesulfobacteriota</taxon>
        <taxon>Desulfovibrionia</taxon>
        <taxon>Desulfovibrionales</taxon>
        <taxon>Desulfovibrionaceae</taxon>
        <taxon>Nitratidesulfovibrio</taxon>
    </lineage>
</organism>
<evidence type="ECO:0000256" key="2">
    <source>
        <dbReference type="ARBA" id="ARBA00022670"/>
    </source>
</evidence>
<reference evidence="5 6" key="1">
    <citation type="submission" date="2019-08" db="EMBL/GenBank/DDBJ databases">
        <authorList>
            <person name="Luo N."/>
        </authorList>
    </citation>
    <scope>NUCLEOTIDE SEQUENCE [LARGE SCALE GENOMIC DNA]</scope>
    <source>
        <strain evidence="5 6">NCIMB 9442</strain>
    </source>
</reference>
<dbReference type="RefSeq" id="WP_196608324.1">
    <property type="nucleotide sequence ID" value="NZ_VRYY01000077.1"/>
</dbReference>
<dbReference type="Pfam" id="PF04586">
    <property type="entry name" value="Peptidase_S78"/>
    <property type="match status" value="1"/>
</dbReference>
<evidence type="ECO:0000259" key="4">
    <source>
        <dbReference type="Pfam" id="PF04586"/>
    </source>
</evidence>
<evidence type="ECO:0000256" key="3">
    <source>
        <dbReference type="ARBA" id="ARBA00022801"/>
    </source>
</evidence>
<name>A0ABS0J121_9BACT</name>
<accession>A0ABS0J121</accession>
<evidence type="ECO:0000313" key="5">
    <source>
        <dbReference type="EMBL" id="MBG3876129.1"/>
    </source>
</evidence>
<keyword evidence="2 5" id="KW-0645">Protease</keyword>
<dbReference type="NCBIfam" id="TIGR01543">
    <property type="entry name" value="proheadase_HK97"/>
    <property type="match status" value="1"/>
</dbReference>
<dbReference type="InterPro" id="IPR054613">
    <property type="entry name" value="Peptidase_S78_dom"/>
</dbReference>
<comment type="caution">
    <text evidence="5">The sequence shown here is derived from an EMBL/GenBank/DDBJ whole genome shotgun (WGS) entry which is preliminary data.</text>
</comment>
<gene>
    <name evidence="5" type="ORF">FVW20_03570</name>
</gene>
<evidence type="ECO:0000313" key="6">
    <source>
        <dbReference type="Proteomes" id="UP001194469"/>
    </source>
</evidence>
<dbReference type="GO" id="GO:0006508">
    <property type="term" value="P:proteolysis"/>
    <property type="evidence" value="ECO:0007669"/>
    <property type="project" value="UniProtKB-KW"/>
</dbReference>
<dbReference type="GO" id="GO:0008233">
    <property type="term" value="F:peptidase activity"/>
    <property type="evidence" value="ECO:0007669"/>
    <property type="project" value="UniProtKB-KW"/>
</dbReference>
<sequence length="233" mass="25213">MERLSFGLLDLKLAEGAGQDTASMTFSGYGAVFGNMDAYGDVIAKGAFTKTIAEFKTSGVWPAMLLQHGGWGIGADDYTPVGVWTEIREDGHGLYVEGTLADTPRGLEIYTLMKMKPRPAINGMSIGYIAKEWVARSKPEEPRRTLTAIELVEVSLVTFPANGKARVTGVKSDGDCPTIREAELALREAGFSRKQAKLILADGFKGLPLRDAEEGDVDELAAMVRRNIDALRA</sequence>
<keyword evidence="3" id="KW-0378">Hydrolase</keyword>